<dbReference type="Proteomes" id="UP000015105">
    <property type="component" value="Chromosome 2D"/>
</dbReference>
<evidence type="ECO:0000313" key="2">
    <source>
        <dbReference type="EnsemblPlants" id="AET2Gv20905800.6"/>
    </source>
</evidence>
<evidence type="ECO:0000256" key="1">
    <source>
        <dbReference type="SAM" id="MobiDB-lite"/>
    </source>
</evidence>
<sequence>RLRALTPSTMSRPRSRTRRASPRPAASDLRRQAAGGWPHPCGLQHSEGVHPPPCAPPPWWSVIALPLDLLEAWLSVVSVHLNCSLVRLSVLCWFNELYRVTVMCLVYEVAGTAVPFK</sequence>
<dbReference type="EnsemblPlants" id="AET2Gv20905800.6">
    <property type="protein sequence ID" value="AET2Gv20905800.6"/>
    <property type="gene ID" value="AET2Gv20905800"/>
</dbReference>
<reference evidence="3" key="1">
    <citation type="journal article" date="2014" name="Science">
        <title>Ancient hybridizations among the ancestral genomes of bread wheat.</title>
        <authorList>
            <consortium name="International Wheat Genome Sequencing Consortium,"/>
            <person name="Marcussen T."/>
            <person name="Sandve S.R."/>
            <person name="Heier L."/>
            <person name="Spannagl M."/>
            <person name="Pfeifer M."/>
            <person name="Jakobsen K.S."/>
            <person name="Wulff B.B."/>
            <person name="Steuernagel B."/>
            <person name="Mayer K.F."/>
            <person name="Olsen O.A."/>
        </authorList>
    </citation>
    <scope>NUCLEOTIDE SEQUENCE [LARGE SCALE GENOMIC DNA]</scope>
    <source>
        <strain evidence="3">cv. AL8/78</strain>
    </source>
</reference>
<name>A0A453CNK6_AEGTS</name>
<proteinExistence type="predicted"/>
<feature type="compositionally biased region" description="Low complexity" evidence="1">
    <location>
        <begin position="1"/>
        <end position="12"/>
    </location>
</feature>
<protein>
    <submittedName>
        <fullName evidence="2">Uncharacterized protein</fullName>
    </submittedName>
</protein>
<reference evidence="3" key="2">
    <citation type="journal article" date="2017" name="Nat. Plants">
        <title>The Aegilops tauschii genome reveals multiple impacts of transposons.</title>
        <authorList>
            <person name="Zhao G."/>
            <person name="Zou C."/>
            <person name="Li K."/>
            <person name="Wang K."/>
            <person name="Li T."/>
            <person name="Gao L."/>
            <person name="Zhang X."/>
            <person name="Wang H."/>
            <person name="Yang Z."/>
            <person name="Liu X."/>
            <person name="Jiang W."/>
            <person name="Mao L."/>
            <person name="Kong X."/>
            <person name="Jiao Y."/>
            <person name="Jia J."/>
        </authorList>
    </citation>
    <scope>NUCLEOTIDE SEQUENCE [LARGE SCALE GENOMIC DNA]</scope>
    <source>
        <strain evidence="3">cv. AL8/78</strain>
    </source>
</reference>
<reference evidence="2" key="3">
    <citation type="journal article" date="2017" name="Nature">
        <title>Genome sequence of the progenitor of the wheat D genome Aegilops tauschii.</title>
        <authorList>
            <person name="Luo M.C."/>
            <person name="Gu Y.Q."/>
            <person name="Puiu D."/>
            <person name="Wang H."/>
            <person name="Twardziok S.O."/>
            <person name="Deal K.R."/>
            <person name="Huo N."/>
            <person name="Zhu T."/>
            <person name="Wang L."/>
            <person name="Wang Y."/>
            <person name="McGuire P.E."/>
            <person name="Liu S."/>
            <person name="Long H."/>
            <person name="Ramasamy R.K."/>
            <person name="Rodriguez J.C."/>
            <person name="Van S.L."/>
            <person name="Yuan L."/>
            <person name="Wang Z."/>
            <person name="Xia Z."/>
            <person name="Xiao L."/>
            <person name="Anderson O.D."/>
            <person name="Ouyang S."/>
            <person name="Liang Y."/>
            <person name="Zimin A.V."/>
            <person name="Pertea G."/>
            <person name="Qi P."/>
            <person name="Bennetzen J.L."/>
            <person name="Dai X."/>
            <person name="Dawson M.W."/>
            <person name="Muller H.G."/>
            <person name="Kugler K."/>
            <person name="Rivarola-Duarte L."/>
            <person name="Spannagl M."/>
            <person name="Mayer K.F.X."/>
            <person name="Lu F.H."/>
            <person name="Bevan M.W."/>
            <person name="Leroy P."/>
            <person name="Li P."/>
            <person name="You F.M."/>
            <person name="Sun Q."/>
            <person name="Liu Z."/>
            <person name="Lyons E."/>
            <person name="Wicker T."/>
            <person name="Salzberg S.L."/>
            <person name="Devos K.M."/>
            <person name="Dvorak J."/>
        </authorList>
    </citation>
    <scope>NUCLEOTIDE SEQUENCE [LARGE SCALE GENOMIC DNA]</scope>
    <source>
        <strain evidence="2">cv. AL8/78</strain>
    </source>
</reference>
<organism evidence="2 3">
    <name type="scientific">Aegilops tauschii subsp. strangulata</name>
    <name type="common">Goatgrass</name>
    <dbReference type="NCBI Taxonomy" id="200361"/>
    <lineage>
        <taxon>Eukaryota</taxon>
        <taxon>Viridiplantae</taxon>
        <taxon>Streptophyta</taxon>
        <taxon>Embryophyta</taxon>
        <taxon>Tracheophyta</taxon>
        <taxon>Spermatophyta</taxon>
        <taxon>Magnoliopsida</taxon>
        <taxon>Liliopsida</taxon>
        <taxon>Poales</taxon>
        <taxon>Poaceae</taxon>
        <taxon>BOP clade</taxon>
        <taxon>Pooideae</taxon>
        <taxon>Triticodae</taxon>
        <taxon>Triticeae</taxon>
        <taxon>Triticinae</taxon>
        <taxon>Aegilops</taxon>
    </lineage>
</organism>
<reference evidence="2" key="4">
    <citation type="submission" date="2019-03" db="UniProtKB">
        <authorList>
            <consortium name="EnsemblPlants"/>
        </authorList>
    </citation>
    <scope>IDENTIFICATION</scope>
</reference>
<reference evidence="2" key="5">
    <citation type="journal article" date="2021" name="G3 (Bethesda)">
        <title>Aegilops tauschii genome assembly Aet v5.0 features greater sequence contiguity and improved annotation.</title>
        <authorList>
            <person name="Wang L."/>
            <person name="Zhu T."/>
            <person name="Rodriguez J.C."/>
            <person name="Deal K.R."/>
            <person name="Dubcovsky J."/>
            <person name="McGuire P.E."/>
            <person name="Lux T."/>
            <person name="Spannagl M."/>
            <person name="Mayer K.F.X."/>
            <person name="Baldrich P."/>
            <person name="Meyers B.C."/>
            <person name="Huo N."/>
            <person name="Gu Y.Q."/>
            <person name="Zhou H."/>
            <person name="Devos K.M."/>
            <person name="Bennetzen J.L."/>
            <person name="Unver T."/>
            <person name="Budak H."/>
            <person name="Gulick P.J."/>
            <person name="Galiba G."/>
            <person name="Kalapos B."/>
            <person name="Nelson D.R."/>
            <person name="Li P."/>
            <person name="You F.M."/>
            <person name="Luo M.C."/>
            <person name="Dvorak J."/>
        </authorList>
    </citation>
    <scope>NUCLEOTIDE SEQUENCE [LARGE SCALE GENOMIC DNA]</scope>
    <source>
        <strain evidence="2">cv. AL8/78</strain>
    </source>
</reference>
<dbReference type="Gramene" id="AET2Gv20905800.6">
    <property type="protein sequence ID" value="AET2Gv20905800.6"/>
    <property type="gene ID" value="AET2Gv20905800"/>
</dbReference>
<evidence type="ECO:0000313" key="3">
    <source>
        <dbReference type="Proteomes" id="UP000015105"/>
    </source>
</evidence>
<feature type="region of interest" description="Disordered" evidence="1">
    <location>
        <begin position="1"/>
        <end position="44"/>
    </location>
</feature>
<accession>A0A453CNK6</accession>
<dbReference type="AlphaFoldDB" id="A0A453CNK6"/>
<keyword evidence="3" id="KW-1185">Reference proteome</keyword>